<gene>
    <name evidence="2" type="ORF">PECUL_23A033462</name>
</gene>
<dbReference type="InterPro" id="IPR014756">
    <property type="entry name" value="Ig_E-set"/>
</dbReference>
<evidence type="ECO:0000259" key="1">
    <source>
        <dbReference type="SMART" id="SM01360"/>
    </source>
</evidence>
<organism evidence="2 3">
    <name type="scientific">Pelobates cultripes</name>
    <name type="common">Western spadefoot toad</name>
    <dbReference type="NCBI Taxonomy" id="61616"/>
    <lineage>
        <taxon>Eukaryota</taxon>
        <taxon>Metazoa</taxon>
        <taxon>Chordata</taxon>
        <taxon>Craniata</taxon>
        <taxon>Vertebrata</taxon>
        <taxon>Euteleostomi</taxon>
        <taxon>Amphibia</taxon>
        <taxon>Batrachia</taxon>
        <taxon>Anura</taxon>
        <taxon>Pelobatoidea</taxon>
        <taxon>Pelobatidae</taxon>
        <taxon>Pelobates</taxon>
    </lineage>
</organism>
<sequence>MSVPFSAPPRPKEPKKTIERKFHPETWLYDLVGVGPEGHTQISLTTPDSITTWETDAFCLSQSGYGEAERVELTTIQPYFIDLTFPHSVVQDEVFPLTAQVFNYEKTCLVVGVWLSDSPDFKAVKTYNEDTHCICEDQSEIYTWNVTAKTIGTGQKFMELHIVVR</sequence>
<dbReference type="InterPro" id="IPR001599">
    <property type="entry name" value="Macroglobln_a2"/>
</dbReference>
<evidence type="ECO:0000313" key="3">
    <source>
        <dbReference type="Proteomes" id="UP001295444"/>
    </source>
</evidence>
<dbReference type="SMART" id="SM01360">
    <property type="entry name" value="A2M"/>
    <property type="match status" value="1"/>
</dbReference>
<dbReference type="EMBL" id="OW240913">
    <property type="protein sequence ID" value="CAH2245566.1"/>
    <property type="molecule type" value="Genomic_DNA"/>
</dbReference>
<dbReference type="SUPFAM" id="SSF81296">
    <property type="entry name" value="E set domains"/>
    <property type="match status" value="1"/>
</dbReference>
<protein>
    <submittedName>
        <fullName evidence="2">Alpha-2-macroglobulin 1</fullName>
    </submittedName>
</protein>
<accession>A0AAD1R9B5</accession>
<dbReference type="PANTHER" id="PTHR11412">
    <property type="entry name" value="MACROGLOBULIN / COMPLEMENT"/>
    <property type="match status" value="1"/>
</dbReference>
<dbReference type="AlphaFoldDB" id="A0AAD1R9B5"/>
<dbReference type="Gene3D" id="2.20.130.20">
    <property type="match status" value="1"/>
</dbReference>
<dbReference type="InterPro" id="IPR013783">
    <property type="entry name" value="Ig-like_fold"/>
</dbReference>
<dbReference type="Gene3D" id="2.60.40.10">
    <property type="entry name" value="Immunoglobulins"/>
    <property type="match status" value="1"/>
</dbReference>
<reference evidence="2" key="1">
    <citation type="submission" date="2022-03" db="EMBL/GenBank/DDBJ databases">
        <authorList>
            <person name="Alioto T."/>
            <person name="Alioto T."/>
            <person name="Gomez Garrido J."/>
        </authorList>
    </citation>
    <scope>NUCLEOTIDE SEQUENCE</scope>
</reference>
<dbReference type="Pfam" id="PF00207">
    <property type="entry name" value="A2M"/>
    <property type="match status" value="1"/>
</dbReference>
<dbReference type="Proteomes" id="UP001295444">
    <property type="component" value="Chromosome 02"/>
</dbReference>
<keyword evidence="3" id="KW-1185">Reference proteome</keyword>
<dbReference type="GO" id="GO:0004866">
    <property type="term" value="F:endopeptidase inhibitor activity"/>
    <property type="evidence" value="ECO:0007669"/>
    <property type="project" value="InterPro"/>
</dbReference>
<dbReference type="InterPro" id="IPR050473">
    <property type="entry name" value="A2M/Complement_sys"/>
</dbReference>
<feature type="domain" description="Alpha-2-macroglobulin" evidence="1">
    <location>
        <begin position="26"/>
        <end position="115"/>
    </location>
</feature>
<evidence type="ECO:0000313" key="2">
    <source>
        <dbReference type="EMBL" id="CAH2245566.1"/>
    </source>
</evidence>
<proteinExistence type="predicted"/>
<name>A0AAD1R9B5_PELCU</name>
<dbReference type="PANTHER" id="PTHR11412:SF181">
    <property type="entry name" value="ALPHA-2-MACROGLOBULIN-LIKE PROTEIN 1"/>
    <property type="match status" value="1"/>
</dbReference>